<dbReference type="InterPro" id="IPR016142">
    <property type="entry name" value="Citrate_synth-like_lrg_a-sub"/>
</dbReference>
<dbReference type="GO" id="GO:0005759">
    <property type="term" value="C:mitochondrial matrix"/>
    <property type="evidence" value="ECO:0007669"/>
    <property type="project" value="TreeGrafter"/>
</dbReference>
<dbReference type="SUPFAM" id="SSF48256">
    <property type="entry name" value="Citrate synthase"/>
    <property type="match status" value="1"/>
</dbReference>
<dbReference type="Proteomes" id="UP000887574">
    <property type="component" value="Unplaced"/>
</dbReference>
<dbReference type="AlphaFoldDB" id="A0A915ERG5"/>
<protein>
    <submittedName>
        <fullName evidence="2">Uncharacterized protein</fullName>
    </submittedName>
</protein>
<evidence type="ECO:0000313" key="2">
    <source>
        <dbReference type="WBParaSite" id="jg9003"/>
    </source>
</evidence>
<evidence type="ECO:0000313" key="1">
    <source>
        <dbReference type="Proteomes" id="UP000887574"/>
    </source>
</evidence>
<dbReference type="Pfam" id="PF00285">
    <property type="entry name" value="Citrate_synt"/>
    <property type="match status" value="1"/>
</dbReference>
<dbReference type="InterPro" id="IPR036969">
    <property type="entry name" value="Citrate_synthase_sf"/>
</dbReference>
<keyword evidence="1" id="KW-1185">Reference proteome</keyword>
<dbReference type="GO" id="GO:0046912">
    <property type="term" value="F:acyltransferase activity, acyl groups converted into alkyl on transfer"/>
    <property type="evidence" value="ECO:0007669"/>
    <property type="project" value="InterPro"/>
</dbReference>
<dbReference type="PANTHER" id="PTHR11739">
    <property type="entry name" value="CITRATE SYNTHASE"/>
    <property type="match status" value="1"/>
</dbReference>
<organism evidence="1 2">
    <name type="scientific">Ditylenchus dipsaci</name>
    <dbReference type="NCBI Taxonomy" id="166011"/>
    <lineage>
        <taxon>Eukaryota</taxon>
        <taxon>Metazoa</taxon>
        <taxon>Ecdysozoa</taxon>
        <taxon>Nematoda</taxon>
        <taxon>Chromadorea</taxon>
        <taxon>Rhabditida</taxon>
        <taxon>Tylenchina</taxon>
        <taxon>Tylenchomorpha</taxon>
        <taxon>Sphaerularioidea</taxon>
        <taxon>Anguinidae</taxon>
        <taxon>Anguininae</taxon>
        <taxon>Ditylenchus</taxon>
    </lineage>
</organism>
<reference evidence="2" key="1">
    <citation type="submission" date="2022-11" db="UniProtKB">
        <authorList>
            <consortium name="WormBaseParasite"/>
        </authorList>
    </citation>
    <scope>IDENTIFICATION</scope>
</reference>
<dbReference type="Gene3D" id="1.10.580.10">
    <property type="entry name" value="Citrate Synthase, domain 1"/>
    <property type="match status" value="1"/>
</dbReference>
<dbReference type="PANTHER" id="PTHR11739:SF8">
    <property type="entry name" value="CITRATE SYNTHASE, MITOCHONDRIAL"/>
    <property type="match status" value="1"/>
</dbReference>
<sequence>MQSAIVASVSIARAHLLLKKFLEFRACMTRFAPEAPEEKSRCLKLFVVLDDWNKSVLSVKSGLRVDICQIMWFVCFKTFRPCSTLCLNLSLPLPHCRLSSIEICIARFSSAGDRCQEDWSGNFCAMLGYDNPQFVELMRLYLVIHSDHEGGSLSTHTSHWLVLRFLILI</sequence>
<proteinExistence type="predicted"/>
<dbReference type="GO" id="GO:0005975">
    <property type="term" value="P:carbohydrate metabolic process"/>
    <property type="evidence" value="ECO:0007669"/>
    <property type="project" value="TreeGrafter"/>
</dbReference>
<dbReference type="WBParaSite" id="jg9003">
    <property type="protein sequence ID" value="jg9003"/>
    <property type="gene ID" value="jg9003"/>
</dbReference>
<dbReference type="InterPro" id="IPR002020">
    <property type="entry name" value="Citrate_synthase"/>
</dbReference>
<name>A0A915ERG5_9BILA</name>
<dbReference type="GO" id="GO:0006099">
    <property type="term" value="P:tricarboxylic acid cycle"/>
    <property type="evidence" value="ECO:0007669"/>
    <property type="project" value="TreeGrafter"/>
</dbReference>
<accession>A0A915ERG5</accession>